<name>A0A023UNJ8_9ASCO</name>
<accession>A0A023UNJ8</accession>
<dbReference type="RefSeq" id="YP_009029694.1">
    <property type="nucleotide sequence ID" value="NC_024094.1"/>
</dbReference>
<proteinExistence type="predicted"/>
<reference evidence="2" key="1">
    <citation type="journal article" date="2014" name="Proc. Natl. Acad. Sci. U.S.A.">
        <title>Massive programmed translational jumping in mitochondria.</title>
        <authorList>
            <person name="Lang B.F."/>
            <person name="Jakubkova M."/>
            <person name="Hegedusova E."/>
            <person name="Daoud R."/>
            <person name="Forget L."/>
            <person name="Brejova B."/>
            <person name="Vinar T."/>
            <person name="Kosa P."/>
            <person name="Fricova D."/>
            <person name="Nebohacova M."/>
            <person name="Griac P."/>
            <person name="Tomaska L."/>
            <person name="Burger G."/>
            <person name="Nosek J."/>
        </authorList>
    </citation>
    <scope>NUCLEOTIDE SEQUENCE</scope>
    <source>
        <strain evidence="2">NRRL Y-7288</strain>
    </source>
</reference>
<feature type="compositionally biased region" description="Basic and acidic residues" evidence="1">
    <location>
        <begin position="27"/>
        <end position="43"/>
    </location>
</feature>
<organism evidence="2">
    <name type="scientific">Magnusiomyces tetraspermus</name>
    <dbReference type="NCBI Taxonomy" id="1232584"/>
    <lineage>
        <taxon>Eukaryota</taxon>
        <taxon>Fungi</taxon>
        <taxon>Dikarya</taxon>
        <taxon>Ascomycota</taxon>
        <taxon>Saccharomycotina</taxon>
        <taxon>Dipodascomycetes</taxon>
        <taxon>Dipodascales</taxon>
        <taxon>Dipodascaceae</taxon>
        <taxon>Magnusiomyces</taxon>
    </lineage>
</organism>
<keyword evidence="2" id="KW-0496">Mitochondrion</keyword>
<geneLocation type="mitochondrion" evidence="2"/>
<feature type="compositionally biased region" description="Basic and acidic residues" evidence="1">
    <location>
        <begin position="81"/>
        <end position="95"/>
    </location>
</feature>
<dbReference type="EMBL" id="KJ459951">
    <property type="protein sequence ID" value="AHY04948.1"/>
    <property type="molecule type" value="Genomic_DNA"/>
</dbReference>
<gene>
    <name evidence="2" type="primary">orf122</name>
</gene>
<feature type="region of interest" description="Disordered" evidence="1">
    <location>
        <begin position="1"/>
        <end position="122"/>
    </location>
</feature>
<dbReference type="AlphaFoldDB" id="A0A023UNJ8"/>
<evidence type="ECO:0000313" key="2">
    <source>
        <dbReference type="EMBL" id="AHY04948.1"/>
    </source>
</evidence>
<evidence type="ECO:0000256" key="1">
    <source>
        <dbReference type="SAM" id="MobiDB-lite"/>
    </source>
</evidence>
<sequence length="122" mass="13638">MTTPVRPYQASTRVSITTPPVGGGWGGHKEMSRKDMPQQRDPDQDSTSSKSQIEPNTMFAKARTPGLSLVQRPSTRFRHRNTADTCRERYGRTESMDVPTRTSDVGCHTRPRGVSRPGETHI</sequence>
<feature type="compositionally biased region" description="Polar residues" evidence="1">
    <location>
        <begin position="1"/>
        <end position="18"/>
    </location>
</feature>
<dbReference type="GeneID" id="19351025"/>
<feature type="compositionally biased region" description="Polar residues" evidence="1">
    <location>
        <begin position="45"/>
        <end position="55"/>
    </location>
</feature>
<protein>
    <submittedName>
        <fullName evidence="2">Uncharacterized protein</fullName>
    </submittedName>
</protein>